<organism evidence="2 3">
    <name type="scientific">Haemonchus contortus</name>
    <name type="common">Barber pole worm</name>
    <dbReference type="NCBI Taxonomy" id="6289"/>
    <lineage>
        <taxon>Eukaryota</taxon>
        <taxon>Metazoa</taxon>
        <taxon>Ecdysozoa</taxon>
        <taxon>Nematoda</taxon>
        <taxon>Chromadorea</taxon>
        <taxon>Rhabditida</taxon>
        <taxon>Rhabditina</taxon>
        <taxon>Rhabditomorpha</taxon>
        <taxon>Strongyloidea</taxon>
        <taxon>Trichostrongylidae</taxon>
        <taxon>Haemonchus</taxon>
    </lineage>
</organism>
<reference evidence="3" key="1">
    <citation type="submission" date="2020-12" db="UniProtKB">
        <authorList>
            <consortium name="WormBaseParasite"/>
        </authorList>
    </citation>
    <scope>IDENTIFICATION</scope>
    <source>
        <strain evidence="3">MHco3</strain>
    </source>
</reference>
<dbReference type="WBParaSite" id="HCON_00141680-00001">
    <property type="protein sequence ID" value="HCON_00141680-00001"/>
    <property type="gene ID" value="HCON_00141680"/>
</dbReference>
<accession>A0A7I4YSP1</accession>
<name>A0A7I4YSP1_HAECO</name>
<dbReference type="OrthoDB" id="9986793at2759"/>
<proteinExistence type="predicted"/>
<protein>
    <submittedName>
        <fullName evidence="3">Uncharacterized protein</fullName>
    </submittedName>
</protein>
<dbReference type="AlphaFoldDB" id="A0A7I4YSP1"/>
<feature type="region of interest" description="Disordered" evidence="1">
    <location>
        <begin position="1"/>
        <end position="44"/>
    </location>
</feature>
<sequence length="170" mass="19183">MYNNVNRYKATGTVKDKPRSGRPKSATTEEIENLSKENLPPPSQNIEGVVKKSKSIWLRAHLFEAAVLPALRYASKAWTLRKQYEHAVSVTQRALERTMLAILPRRCRRESGVPSCVIERRSGSVFVTLLNRRSGGPDTLCYIVLTSGTGRLLTRIIRDIKRTPGRPPTR</sequence>
<dbReference type="Proteomes" id="UP000025227">
    <property type="component" value="Unplaced"/>
</dbReference>
<evidence type="ECO:0000256" key="1">
    <source>
        <dbReference type="SAM" id="MobiDB-lite"/>
    </source>
</evidence>
<evidence type="ECO:0000313" key="3">
    <source>
        <dbReference type="WBParaSite" id="HCON_00141680-00001"/>
    </source>
</evidence>
<evidence type="ECO:0000313" key="2">
    <source>
        <dbReference type="Proteomes" id="UP000025227"/>
    </source>
</evidence>
<keyword evidence="2" id="KW-1185">Reference proteome</keyword>